<comment type="caution">
    <text evidence="1">The sequence shown here is derived from an EMBL/GenBank/DDBJ whole genome shotgun (WGS) entry which is preliminary data.</text>
</comment>
<keyword evidence="2" id="KW-1185">Reference proteome</keyword>
<reference evidence="1 2" key="1">
    <citation type="submission" date="2016-06" db="EMBL/GenBank/DDBJ databases">
        <title>The Draft Genome Sequence and Annotation of the Desert Woodrat Neotoma lepida.</title>
        <authorList>
            <person name="Campbell M."/>
            <person name="Oakeson K.F."/>
            <person name="Yandell M."/>
            <person name="Halpert J.R."/>
            <person name="Dearing D."/>
        </authorList>
    </citation>
    <scope>NUCLEOTIDE SEQUENCE [LARGE SCALE GENOMIC DNA]</scope>
    <source>
        <strain evidence="1">417</strain>
        <tissue evidence="1">Liver</tissue>
    </source>
</reference>
<evidence type="ECO:0000313" key="2">
    <source>
        <dbReference type="Proteomes" id="UP000092124"/>
    </source>
</evidence>
<proteinExistence type="predicted"/>
<dbReference type="EMBL" id="LZPO01034874">
    <property type="protein sequence ID" value="OBS76721.1"/>
    <property type="molecule type" value="Genomic_DNA"/>
</dbReference>
<protein>
    <submittedName>
        <fullName evidence="1">Uncharacterized protein</fullName>
    </submittedName>
</protein>
<accession>A0A1A6HEP0</accession>
<dbReference type="Proteomes" id="UP000092124">
    <property type="component" value="Unassembled WGS sequence"/>
</dbReference>
<name>A0A1A6HEP0_NEOLE</name>
<evidence type="ECO:0000313" key="1">
    <source>
        <dbReference type="EMBL" id="OBS76721.1"/>
    </source>
</evidence>
<dbReference type="AlphaFoldDB" id="A0A1A6HEP0"/>
<sequence length="83" mass="9563">MLLSELTSRTDTSKKSVTNEAISEHWAVETSSPIDCTSWTKNEEEYPTDFNRPRLLSGLLELSPKQANSHFYYIKRGKKEIVQ</sequence>
<gene>
    <name evidence="1" type="ORF">A6R68_16815</name>
</gene>
<organism evidence="1 2">
    <name type="scientific">Neotoma lepida</name>
    <name type="common">Desert woodrat</name>
    <dbReference type="NCBI Taxonomy" id="56216"/>
    <lineage>
        <taxon>Eukaryota</taxon>
        <taxon>Metazoa</taxon>
        <taxon>Chordata</taxon>
        <taxon>Craniata</taxon>
        <taxon>Vertebrata</taxon>
        <taxon>Euteleostomi</taxon>
        <taxon>Mammalia</taxon>
        <taxon>Eutheria</taxon>
        <taxon>Euarchontoglires</taxon>
        <taxon>Glires</taxon>
        <taxon>Rodentia</taxon>
        <taxon>Myomorpha</taxon>
        <taxon>Muroidea</taxon>
        <taxon>Cricetidae</taxon>
        <taxon>Neotominae</taxon>
        <taxon>Neotoma</taxon>
    </lineage>
</organism>